<sequence length="321" mass="35848">MSERVSPVSISIDQKSSHSSSCLKILWESFKILARNKRLFSLIYVLLALPLSFLNVSLSLSSYPIKSEIFRLEFVASRASTRFETRQFWRESREVAISLLHLKLIYLLPSYLFSLIAAVTLVVSTESSYTRRPTSLKTAFAAVKSTWTRPLVTSICIYAILLLYSSVPYTLGAMIGSSSPGLRFVIRLIGLGVELYIISVLGLGLVVSIVERRYGWDAIWIASRLMEGRRICGWVLSGLLAVMTGGIGWRLESLIMETDVSAEESKRTGTEAEGWKKAWLVGIYGVVVIWGFAVTTVFYSECRKRQDVRAAAAEDVESIDS</sequence>
<dbReference type="Proteomes" id="UP000091857">
    <property type="component" value="Chromosome 8"/>
</dbReference>
<keyword evidence="3" id="KW-1185">Reference proteome</keyword>
<dbReference type="Gramene" id="Manes.08G144300.1.v8.1">
    <property type="protein sequence ID" value="Manes.08G144300.1.v8.1.CDS.1"/>
    <property type="gene ID" value="Manes.08G144300.v8.1"/>
</dbReference>
<dbReference type="STRING" id="3983.A0A2C9VGA1"/>
<dbReference type="EMBL" id="CM004394">
    <property type="protein sequence ID" value="OAY44371.1"/>
    <property type="molecule type" value="Genomic_DNA"/>
</dbReference>
<dbReference type="GO" id="GO:0016020">
    <property type="term" value="C:membrane"/>
    <property type="evidence" value="ECO:0000318"/>
    <property type="project" value="GO_Central"/>
</dbReference>
<gene>
    <name evidence="2" type="ORF">MANES_08G144300v8</name>
</gene>
<feature type="transmembrane region" description="Helical" evidence="1">
    <location>
        <begin position="278"/>
        <end position="299"/>
    </location>
</feature>
<evidence type="ECO:0000313" key="2">
    <source>
        <dbReference type="EMBL" id="OAY44371.1"/>
    </source>
</evidence>
<dbReference type="GO" id="GO:0005886">
    <property type="term" value="C:plasma membrane"/>
    <property type="evidence" value="ECO:0007669"/>
    <property type="project" value="EnsemblPlants"/>
</dbReference>
<dbReference type="PANTHER" id="PTHR33133:SF21">
    <property type="entry name" value="TRANSMEMBRANE PROTEIN"/>
    <property type="match status" value="1"/>
</dbReference>
<dbReference type="GO" id="GO:0048441">
    <property type="term" value="P:petal development"/>
    <property type="evidence" value="ECO:0007669"/>
    <property type="project" value="EnsemblPlants"/>
</dbReference>
<feature type="transmembrane region" description="Helical" evidence="1">
    <location>
        <begin position="104"/>
        <end position="125"/>
    </location>
</feature>
<accession>A0A2C9VGA1</accession>
<evidence type="ECO:0000256" key="1">
    <source>
        <dbReference type="SAM" id="Phobius"/>
    </source>
</evidence>
<organism evidence="2 3">
    <name type="scientific">Manihot esculenta</name>
    <name type="common">Cassava</name>
    <name type="synonym">Jatropha manihot</name>
    <dbReference type="NCBI Taxonomy" id="3983"/>
    <lineage>
        <taxon>Eukaryota</taxon>
        <taxon>Viridiplantae</taxon>
        <taxon>Streptophyta</taxon>
        <taxon>Embryophyta</taxon>
        <taxon>Tracheophyta</taxon>
        <taxon>Spermatophyta</taxon>
        <taxon>Magnoliopsida</taxon>
        <taxon>eudicotyledons</taxon>
        <taxon>Gunneridae</taxon>
        <taxon>Pentapetalae</taxon>
        <taxon>rosids</taxon>
        <taxon>fabids</taxon>
        <taxon>Malpighiales</taxon>
        <taxon>Euphorbiaceae</taxon>
        <taxon>Crotonoideae</taxon>
        <taxon>Manihoteae</taxon>
        <taxon>Manihot</taxon>
    </lineage>
</organism>
<dbReference type="PANTHER" id="PTHR33133">
    <property type="entry name" value="OS08G0107100 PROTEIN-RELATED"/>
    <property type="match status" value="1"/>
</dbReference>
<keyword evidence="1" id="KW-1133">Transmembrane helix</keyword>
<dbReference type="OMA" id="FIGHGME"/>
<feature type="transmembrane region" description="Helical" evidence="1">
    <location>
        <begin position="184"/>
        <end position="210"/>
    </location>
</feature>
<comment type="caution">
    <text evidence="2">The sequence shown here is derived from an EMBL/GenBank/DDBJ whole genome shotgun (WGS) entry which is preliminary data.</text>
</comment>
<feature type="transmembrane region" description="Helical" evidence="1">
    <location>
        <begin position="39"/>
        <end position="58"/>
    </location>
</feature>
<reference evidence="3" key="1">
    <citation type="journal article" date="2016" name="Nat. Biotechnol.">
        <title>Sequencing wild and cultivated cassava and related species reveals extensive interspecific hybridization and genetic diversity.</title>
        <authorList>
            <person name="Bredeson J.V."/>
            <person name="Lyons J.B."/>
            <person name="Prochnik S.E."/>
            <person name="Wu G.A."/>
            <person name="Ha C.M."/>
            <person name="Edsinger-Gonzales E."/>
            <person name="Grimwood J."/>
            <person name="Schmutz J."/>
            <person name="Rabbi I.Y."/>
            <person name="Egesi C."/>
            <person name="Nauluvula P."/>
            <person name="Lebot V."/>
            <person name="Ndunguru J."/>
            <person name="Mkamilo G."/>
            <person name="Bart R.S."/>
            <person name="Setter T.L."/>
            <person name="Gleadow R.M."/>
            <person name="Kulakow P."/>
            <person name="Ferguson M.E."/>
            <person name="Rounsley S."/>
            <person name="Rokhsar D.S."/>
        </authorList>
    </citation>
    <scope>NUCLEOTIDE SEQUENCE [LARGE SCALE GENOMIC DNA]</scope>
    <source>
        <strain evidence="3">cv. AM560-2</strain>
    </source>
</reference>
<feature type="transmembrane region" description="Helical" evidence="1">
    <location>
        <begin position="146"/>
        <end position="164"/>
    </location>
</feature>
<keyword evidence="1" id="KW-0472">Membrane</keyword>
<dbReference type="AlphaFoldDB" id="A0A2C9VGA1"/>
<keyword evidence="1" id="KW-0812">Transmembrane</keyword>
<evidence type="ECO:0000313" key="3">
    <source>
        <dbReference type="Proteomes" id="UP000091857"/>
    </source>
</evidence>
<name>A0A2C9VGA1_MANES</name>
<proteinExistence type="predicted"/>
<feature type="transmembrane region" description="Helical" evidence="1">
    <location>
        <begin position="231"/>
        <end position="251"/>
    </location>
</feature>
<protein>
    <submittedName>
        <fullName evidence="2">Uncharacterized protein</fullName>
    </submittedName>
</protein>
<dbReference type="GO" id="GO:0008284">
    <property type="term" value="P:positive regulation of cell population proliferation"/>
    <property type="evidence" value="ECO:0007669"/>
    <property type="project" value="EnsemblPlants"/>
</dbReference>